<keyword evidence="2" id="KW-1185">Reference proteome</keyword>
<dbReference type="Proteomes" id="UP001364695">
    <property type="component" value="Unassembled WGS sequence"/>
</dbReference>
<organism evidence="1 2">
    <name type="scientific">Amphibiibacter pelophylacis</name>
    <dbReference type="NCBI Taxonomy" id="1799477"/>
    <lineage>
        <taxon>Bacteria</taxon>
        <taxon>Pseudomonadati</taxon>
        <taxon>Pseudomonadota</taxon>
        <taxon>Betaproteobacteria</taxon>
        <taxon>Burkholderiales</taxon>
        <taxon>Sphaerotilaceae</taxon>
        <taxon>Amphibiibacter</taxon>
    </lineage>
</organism>
<name>A0ACC6P5W8_9BURK</name>
<proteinExistence type="predicted"/>
<gene>
    <name evidence="1" type="ORF">RV045_14320</name>
</gene>
<reference evidence="1" key="1">
    <citation type="submission" date="2023-10" db="EMBL/GenBank/DDBJ databases">
        <title>Amphibacter perezi, gen. nov., sp. nov. a novel taxa of the family Comamonadaceae, class Betaproteobacteria isolated from the skin microbiota of Pelophylax perezi from different populations.</title>
        <authorList>
            <person name="Costa S."/>
            <person name="Proenca D.N."/>
            <person name="Lopes I."/>
            <person name="Morais P.V."/>
        </authorList>
    </citation>
    <scope>NUCLEOTIDE SEQUENCE</scope>
    <source>
        <strain evidence="1">SL12-8</strain>
    </source>
</reference>
<dbReference type="EMBL" id="JAWDIE010000052">
    <property type="protein sequence ID" value="MEJ7139591.1"/>
    <property type="molecule type" value="Genomic_DNA"/>
</dbReference>
<sequence>GAAVAFDAATKDGTYGKLALAADGKWTYTLNNDAANVQALITGQTVKDTFTVTSKDGQTTTVTVNVAGL</sequence>
<feature type="non-terminal residue" evidence="1">
    <location>
        <position position="1"/>
    </location>
</feature>
<protein>
    <submittedName>
        <fullName evidence="1">VCBS domain-containing protein</fullName>
    </submittedName>
</protein>
<feature type="non-terminal residue" evidence="1">
    <location>
        <position position="69"/>
    </location>
</feature>
<comment type="caution">
    <text evidence="1">The sequence shown here is derived from an EMBL/GenBank/DDBJ whole genome shotgun (WGS) entry which is preliminary data.</text>
</comment>
<evidence type="ECO:0000313" key="1">
    <source>
        <dbReference type="EMBL" id="MEJ7139591.1"/>
    </source>
</evidence>
<accession>A0ACC6P5W8</accession>
<evidence type="ECO:0000313" key="2">
    <source>
        <dbReference type="Proteomes" id="UP001364695"/>
    </source>
</evidence>